<evidence type="ECO:0000313" key="3">
    <source>
        <dbReference type="Proteomes" id="UP000224567"/>
    </source>
</evidence>
<dbReference type="STRING" id="33114.A0A2G2VM93"/>
<dbReference type="OrthoDB" id="416253at2759"/>
<dbReference type="PANTHER" id="PTHR11732">
    <property type="entry name" value="ALDO/KETO REDUCTASE"/>
    <property type="match status" value="1"/>
</dbReference>
<reference evidence="3" key="2">
    <citation type="journal article" date="2017" name="J. Anim. Genet.">
        <title>Multiple reference genome sequences of hot pepper reveal the massive evolution of plant disease resistance genes by retroduplication.</title>
        <authorList>
            <person name="Kim S."/>
            <person name="Park J."/>
            <person name="Yeom S.-I."/>
            <person name="Kim Y.-M."/>
            <person name="Seo E."/>
            <person name="Kim K.-T."/>
            <person name="Kim M.-S."/>
            <person name="Lee J.M."/>
            <person name="Cheong K."/>
            <person name="Shin H.-S."/>
            <person name="Kim S.-B."/>
            <person name="Han K."/>
            <person name="Lee J."/>
            <person name="Park M."/>
            <person name="Lee H.-A."/>
            <person name="Lee H.-Y."/>
            <person name="Lee Y."/>
            <person name="Oh S."/>
            <person name="Lee J.H."/>
            <person name="Choi E."/>
            <person name="Choi E."/>
            <person name="Lee S.E."/>
            <person name="Jeon J."/>
            <person name="Kim H."/>
            <person name="Choi G."/>
            <person name="Song H."/>
            <person name="Lee J."/>
            <person name="Lee S.-C."/>
            <person name="Kwon J.-K."/>
            <person name="Lee H.-Y."/>
            <person name="Koo N."/>
            <person name="Hong Y."/>
            <person name="Kim R.W."/>
            <person name="Kang W.-H."/>
            <person name="Huh J.H."/>
            <person name="Kang B.-C."/>
            <person name="Yang T.-J."/>
            <person name="Lee Y.-H."/>
            <person name="Bennetzen J.L."/>
            <person name="Choi D."/>
        </authorList>
    </citation>
    <scope>NUCLEOTIDE SEQUENCE [LARGE SCALE GENOMIC DNA]</scope>
    <source>
        <strain evidence="3">cv. PBC81</strain>
    </source>
</reference>
<dbReference type="InterPro" id="IPR020471">
    <property type="entry name" value="AKR"/>
</dbReference>
<evidence type="ECO:0000259" key="1">
    <source>
        <dbReference type="Pfam" id="PF00248"/>
    </source>
</evidence>
<dbReference type="PRINTS" id="PR00069">
    <property type="entry name" value="ALDKETRDTASE"/>
</dbReference>
<organism evidence="2 3">
    <name type="scientific">Capsicum baccatum</name>
    <name type="common">Peruvian pepper</name>
    <dbReference type="NCBI Taxonomy" id="33114"/>
    <lineage>
        <taxon>Eukaryota</taxon>
        <taxon>Viridiplantae</taxon>
        <taxon>Streptophyta</taxon>
        <taxon>Embryophyta</taxon>
        <taxon>Tracheophyta</taxon>
        <taxon>Spermatophyta</taxon>
        <taxon>Magnoliopsida</taxon>
        <taxon>eudicotyledons</taxon>
        <taxon>Gunneridae</taxon>
        <taxon>Pentapetalae</taxon>
        <taxon>asterids</taxon>
        <taxon>lamiids</taxon>
        <taxon>Solanales</taxon>
        <taxon>Solanaceae</taxon>
        <taxon>Solanoideae</taxon>
        <taxon>Capsiceae</taxon>
        <taxon>Capsicum</taxon>
    </lineage>
</organism>
<dbReference type="Proteomes" id="UP000224567">
    <property type="component" value="Unassembled WGS sequence"/>
</dbReference>
<sequence>MCSSCPQQNTTESEDGSKTHMMTFLKSLSNMGKNHNQVQDLLDKLYSICPNLCSTVWLGIKFKKEKKPSKICGLKNSLTNCVAINHFIKVEVNPCWQQRKLRDFCKRNGAFVVGYSPLGSIGTFYGTNRVMESQVLKEIAKAKGKIVAQVALRWGCEQGIGVLVKIYNKERMKQNLEIFDWSLSDDDCRKISKIPQSRACLGKDYTSPNGPYKTIEEL</sequence>
<gene>
    <name evidence="2" type="ORF">CQW23_25888</name>
</gene>
<dbReference type="InterPro" id="IPR023210">
    <property type="entry name" value="NADP_OxRdtase_dom"/>
</dbReference>
<feature type="domain" description="NADP-dependent oxidoreductase" evidence="1">
    <location>
        <begin position="88"/>
        <end position="194"/>
    </location>
</feature>
<keyword evidence="3" id="KW-1185">Reference proteome</keyword>
<dbReference type="AlphaFoldDB" id="A0A2G2VM93"/>
<dbReference type="GO" id="GO:0016491">
    <property type="term" value="F:oxidoreductase activity"/>
    <property type="evidence" value="ECO:0007669"/>
    <property type="project" value="InterPro"/>
</dbReference>
<dbReference type="EMBL" id="MLFT02000011">
    <property type="protein sequence ID" value="PHT34088.1"/>
    <property type="molecule type" value="Genomic_DNA"/>
</dbReference>
<reference evidence="2 3" key="1">
    <citation type="journal article" date="2017" name="Genome Biol.">
        <title>New reference genome sequences of hot pepper reveal the massive evolution of plant disease-resistance genes by retroduplication.</title>
        <authorList>
            <person name="Kim S."/>
            <person name="Park J."/>
            <person name="Yeom S.I."/>
            <person name="Kim Y.M."/>
            <person name="Seo E."/>
            <person name="Kim K.T."/>
            <person name="Kim M.S."/>
            <person name="Lee J.M."/>
            <person name="Cheong K."/>
            <person name="Shin H.S."/>
            <person name="Kim S.B."/>
            <person name="Han K."/>
            <person name="Lee J."/>
            <person name="Park M."/>
            <person name="Lee H.A."/>
            <person name="Lee H.Y."/>
            <person name="Lee Y."/>
            <person name="Oh S."/>
            <person name="Lee J.H."/>
            <person name="Choi E."/>
            <person name="Choi E."/>
            <person name="Lee S.E."/>
            <person name="Jeon J."/>
            <person name="Kim H."/>
            <person name="Choi G."/>
            <person name="Song H."/>
            <person name="Lee J."/>
            <person name="Lee S.C."/>
            <person name="Kwon J.K."/>
            <person name="Lee H.Y."/>
            <person name="Koo N."/>
            <person name="Hong Y."/>
            <person name="Kim R.W."/>
            <person name="Kang W.H."/>
            <person name="Huh J.H."/>
            <person name="Kang B.C."/>
            <person name="Yang T.J."/>
            <person name="Lee Y.H."/>
            <person name="Bennetzen J.L."/>
            <person name="Choi D."/>
        </authorList>
    </citation>
    <scope>NUCLEOTIDE SEQUENCE [LARGE SCALE GENOMIC DNA]</scope>
    <source>
        <strain evidence="3">cv. PBC81</strain>
    </source>
</reference>
<dbReference type="SUPFAM" id="SSF51430">
    <property type="entry name" value="NAD(P)-linked oxidoreductase"/>
    <property type="match status" value="1"/>
</dbReference>
<evidence type="ECO:0000313" key="2">
    <source>
        <dbReference type="EMBL" id="PHT34088.1"/>
    </source>
</evidence>
<proteinExistence type="predicted"/>
<name>A0A2G2VM93_CAPBA</name>
<accession>A0A2G2VM93</accession>
<comment type="caution">
    <text evidence="2">The sequence shown here is derived from an EMBL/GenBank/DDBJ whole genome shotgun (WGS) entry which is preliminary data.</text>
</comment>
<dbReference type="Gene3D" id="3.20.20.100">
    <property type="entry name" value="NADP-dependent oxidoreductase domain"/>
    <property type="match status" value="1"/>
</dbReference>
<dbReference type="InterPro" id="IPR036812">
    <property type="entry name" value="NAD(P)_OxRdtase_dom_sf"/>
</dbReference>
<protein>
    <submittedName>
        <fullName evidence="2">Methylecgonone reductase</fullName>
    </submittedName>
</protein>
<dbReference type="Pfam" id="PF00248">
    <property type="entry name" value="Aldo_ket_red"/>
    <property type="match status" value="1"/>
</dbReference>